<organism evidence="2 3">
    <name type="scientific">[Myrmecia] bisecta</name>
    <dbReference type="NCBI Taxonomy" id="41462"/>
    <lineage>
        <taxon>Eukaryota</taxon>
        <taxon>Viridiplantae</taxon>
        <taxon>Chlorophyta</taxon>
        <taxon>core chlorophytes</taxon>
        <taxon>Trebouxiophyceae</taxon>
        <taxon>Trebouxiales</taxon>
        <taxon>Trebouxiaceae</taxon>
        <taxon>Myrmecia</taxon>
    </lineage>
</organism>
<accession>A0AAW1Q5U6</accession>
<evidence type="ECO:0000313" key="3">
    <source>
        <dbReference type="Proteomes" id="UP001489004"/>
    </source>
</evidence>
<name>A0AAW1Q5U6_9CHLO</name>
<comment type="caution">
    <text evidence="2">The sequence shown here is derived from an EMBL/GenBank/DDBJ whole genome shotgun (WGS) entry which is preliminary data.</text>
</comment>
<sequence>MDEQVALPSYITAVHLPAAPPAAHPDLAPDSGAGHVEVPDAPKSLMLEALALTAEPDAIMAESASQEQSDGVPDMSLCGPDEPAEPAAAELGSCAEEEVPITFAEDTPDVDASTEEALQGGNGREGDRHRPDAPPTAQDYFAPAPAAMNLQAGGLPHPHEAQRAPQAAQHAKRRLVVPSFQRRVPRLQRLANPELVPADQPSHASVEAEDMIEEDSESCGEAPRIAATAGVGQPGQQLPASSQAAQTKTATTEQGQPVRKTVPRFGRFKTLTLSSTEPAAAAPQQDQDHDQLPDQPQADPQGSSAQLQAVCTERDEPIETDAGAGQGLAERQKRKPKGRAAQARQSVQPAAPGLLLECDFSFEAVSALMPCNLFRAVPGQKPRYRPVLPETLLIPPPIRAKRTTARPLLPVPDISSTDVFRRGLFMDVDLVDWKQQCEREAAAAGEEEELSDEEEENQVWLVYRSQ</sequence>
<keyword evidence="3" id="KW-1185">Reference proteome</keyword>
<dbReference type="Proteomes" id="UP001489004">
    <property type="component" value="Unassembled WGS sequence"/>
</dbReference>
<gene>
    <name evidence="2" type="ORF">WJX72_000360</name>
</gene>
<proteinExistence type="predicted"/>
<feature type="region of interest" description="Disordered" evidence="1">
    <location>
        <begin position="58"/>
        <end position="92"/>
    </location>
</feature>
<feature type="region of interest" description="Disordered" evidence="1">
    <location>
        <begin position="105"/>
        <end position="347"/>
    </location>
</feature>
<evidence type="ECO:0000256" key="1">
    <source>
        <dbReference type="SAM" id="MobiDB-lite"/>
    </source>
</evidence>
<dbReference type="EMBL" id="JALJOR010000004">
    <property type="protein sequence ID" value="KAK9817665.1"/>
    <property type="molecule type" value="Genomic_DNA"/>
</dbReference>
<protein>
    <submittedName>
        <fullName evidence="2">Uncharacterized protein</fullName>
    </submittedName>
</protein>
<reference evidence="2 3" key="1">
    <citation type="journal article" date="2024" name="Nat. Commun.">
        <title>Phylogenomics reveals the evolutionary origins of lichenization in chlorophyte algae.</title>
        <authorList>
            <person name="Puginier C."/>
            <person name="Libourel C."/>
            <person name="Otte J."/>
            <person name="Skaloud P."/>
            <person name="Haon M."/>
            <person name="Grisel S."/>
            <person name="Petersen M."/>
            <person name="Berrin J.G."/>
            <person name="Delaux P.M."/>
            <person name="Dal Grande F."/>
            <person name="Keller J."/>
        </authorList>
    </citation>
    <scope>NUCLEOTIDE SEQUENCE [LARGE SCALE GENOMIC DNA]</scope>
    <source>
        <strain evidence="2 3">SAG 2043</strain>
    </source>
</reference>
<feature type="region of interest" description="Disordered" evidence="1">
    <location>
        <begin position="19"/>
        <end position="40"/>
    </location>
</feature>
<feature type="compositionally biased region" description="Low complexity" evidence="1">
    <location>
        <begin position="240"/>
        <end position="256"/>
    </location>
</feature>
<evidence type="ECO:0000313" key="2">
    <source>
        <dbReference type="EMBL" id="KAK9817665.1"/>
    </source>
</evidence>
<feature type="compositionally biased region" description="Acidic residues" evidence="1">
    <location>
        <begin position="207"/>
        <end position="218"/>
    </location>
</feature>
<dbReference type="AlphaFoldDB" id="A0AAW1Q5U6"/>